<organism evidence="1 2">
    <name type="scientific">Cirrhinus molitorella</name>
    <name type="common">mud carp</name>
    <dbReference type="NCBI Taxonomy" id="172907"/>
    <lineage>
        <taxon>Eukaryota</taxon>
        <taxon>Metazoa</taxon>
        <taxon>Chordata</taxon>
        <taxon>Craniata</taxon>
        <taxon>Vertebrata</taxon>
        <taxon>Euteleostomi</taxon>
        <taxon>Actinopterygii</taxon>
        <taxon>Neopterygii</taxon>
        <taxon>Teleostei</taxon>
        <taxon>Ostariophysi</taxon>
        <taxon>Cypriniformes</taxon>
        <taxon>Cyprinidae</taxon>
        <taxon>Labeoninae</taxon>
        <taxon>Labeonini</taxon>
        <taxon>Cirrhinus</taxon>
    </lineage>
</organism>
<evidence type="ECO:0000313" key="1">
    <source>
        <dbReference type="EMBL" id="KAK2908508.1"/>
    </source>
</evidence>
<dbReference type="Proteomes" id="UP001187343">
    <property type="component" value="Unassembled WGS sequence"/>
</dbReference>
<dbReference type="EMBL" id="JAUYZG010000004">
    <property type="protein sequence ID" value="KAK2908508.1"/>
    <property type="molecule type" value="Genomic_DNA"/>
</dbReference>
<name>A0AA88TWC8_9TELE</name>
<keyword evidence="2" id="KW-1185">Reference proteome</keyword>
<protein>
    <submittedName>
        <fullName evidence="1">Uncharacterized protein</fullName>
    </submittedName>
</protein>
<accession>A0AA88TWC8</accession>
<evidence type="ECO:0000313" key="2">
    <source>
        <dbReference type="Proteomes" id="UP001187343"/>
    </source>
</evidence>
<gene>
    <name evidence="1" type="ORF">Q8A67_004345</name>
</gene>
<proteinExistence type="predicted"/>
<reference evidence="1" key="1">
    <citation type="submission" date="2023-08" db="EMBL/GenBank/DDBJ databases">
        <title>Chromosome-level Genome Assembly of mud carp (Cirrhinus molitorella).</title>
        <authorList>
            <person name="Liu H."/>
        </authorList>
    </citation>
    <scope>NUCLEOTIDE SEQUENCE</scope>
    <source>
        <strain evidence="1">Prfri</strain>
        <tissue evidence="1">Muscle</tissue>
    </source>
</reference>
<comment type="caution">
    <text evidence="1">The sequence shown here is derived from an EMBL/GenBank/DDBJ whole genome shotgun (WGS) entry which is preliminary data.</text>
</comment>
<sequence>MRSAPEQTGLALKRNQLSVRCPGVSWERKGGPPPRQGKKVILQPSLMGDLEFAGVQFRCRRICCFLSVMCHVTHHPIITIPSDDITQQRLFQNRVGAELK</sequence>
<dbReference type="AlphaFoldDB" id="A0AA88TWC8"/>